<keyword evidence="10" id="KW-1185">Reference proteome</keyword>
<gene>
    <name evidence="9" type="primary">Aste57867_19128</name>
    <name evidence="8" type="ORF">As57867_019064</name>
    <name evidence="9" type="ORF">ASTE57867_19128</name>
</gene>
<evidence type="ECO:0000256" key="4">
    <source>
        <dbReference type="ARBA" id="ARBA00022989"/>
    </source>
</evidence>
<dbReference type="AlphaFoldDB" id="A0A485LBU0"/>
<evidence type="ECO:0000313" key="8">
    <source>
        <dbReference type="EMBL" id="KAF0689422.1"/>
    </source>
</evidence>
<feature type="transmembrane region" description="Helical" evidence="6">
    <location>
        <begin position="175"/>
        <end position="196"/>
    </location>
</feature>
<evidence type="ECO:0000256" key="2">
    <source>
        <dbReference type="ARBA" id="ARBA00022448"/>
    </source>
</evidence>
<feature type="transmembrane region" description="Helical" evidence="6">
    <location>
        <begin position="21"/>
        <end position="48"/>
    </location>
</feature>
<evidence type="ECO:0000259" key="7">
    <source>
        <dbReference type="PROSITE" id="PS50850"/>
    </source>
</evidence>
<dbReference type="EMBL" id="CAADRA010006471">
    <property type="protein sequence ID" value="VFT95851.1"/>
    <property type="molecule type" value="Genomic_DNA"/>
</dbReference>
<evidence type="ECO:0000256" key="1">
    <source>
        <dbReference type="ARBA" id="ARBA00004141"/>
    </source>
</evidence>
<feature type="transmembrane region" description="Helical" evidence="6">
    <location>
        <begin position="369"/>
        <end position="389"/>
    </location>
</feature>
<dbReference type="InterPro" id="IPR020846">
    <property type="entry name" value="MFS_dom"/>
</dbReference>
<dbReference type="GO" id="GO:0022857">
    <property type="term" value="F:transmembrane transporter activity"/>
    <property type="evidence" value="ECO:0007669"/>
    <property type="project" value="InterPro"/>
</dbReference>
<keyword evidence="2" id="KW-0813">Transport</keyword>
<feature type="transmembrane region" description="Helical" evidence="6">
    <location>
        <begin position="267"/>
        <end position="288"/>
    </location>
</feature>
<dbReference type="InterPro" id="IPR005828">
    <property type="entry name" value="MFS_sugar_transport-like"/>
</dbReference>
<keyword evidence="5 6" id="KW-0472">Membrane</keyword>
<proteinExistence type="predicted"/>
<dbReference type="GO" id="GO:0016020">
    <property type="term" value="C:membrane"/>
    <property type="evidence" value="ECO:0007669"/>
    <property type="project" value="UniProtKB-SubCell"/>
</dbReference>
<dbReference type="Gene3D" id="1.20.1250.20">
    <property type="entry name" value="MFS general substrate transporter like domains"/>
    <property type="match status" value="2"/>
</dbReference>
<feature type="transmembrane region" description="Helical" evidence="6">
    <location>
        <begin position="395"/>
        <end position="416"/>
    </location>
</feature>
<feature type="transmembrane region" description="Helical" evidence="6">
    <location>
        <begin position="295"/>
        <end position="318"/>
    </location>
</feature>
<dbReference type="OrthoDB" id="6612291at2759"/>
<feature type="transmembrane region" description="Helical" evidence="6">
    <location>
        <begin position="114"/>
        <end position="135"/>
    </location>
</feature>
<dbReference type="InterPro" id="IPR050814">
    <property type="entry name" value="Myo-inositol_Transporter"/>
</dbReference>
<keyword evidence="3 6" id="KW-0812">Transmembrane</keyword>
<reference evidence="9 10" key="1">
    <citation type="submission" date="2019-03" db="EMBL/GenBank/DDBJ databases">
        <authorList>
            <person name="Gaulin E."/>
            <person name="Dumas B."/>
        </authorList>
    </citation>
    <scope>NUCLEOTIDE SEQUENCE [LARGE SCALE GENOMIC DNA]</scope>
    <source>
        <strain evidence="9">CBS 568.67</strain>
    </source>
</reference>
<dbReference type="PROSITE" id="PS50850">
    <property type="entry name" value="MFS"/>
    <property type="match status" value="1"/>
</dbReference>
<dbReference type="PANTHER" id="PTHR48020:SF12">
    <property type="entry name" value="PROTON MYO-INOSITOL COTRANSPORTER"/>
    <property type="match status" value="1"/>
</dbReference>
<evidence type="ECO:0000313" key="10">
    <source>
        <dbReference type="Proteomes" id="UP000332933"/>
    </source>
</evidence>
<comment type="subcellular location">
    <subcellularLocation>
        <location evidence="1">Membrane</location>
        <topology evidence="1">Multi-pass membrane protein</topology>
    </subcellularLocation>
</comment>
<feature type="transmembrane region" description="Helical" evidence="6">
    <location>
        <begin position="324"/>
        <end position="357"/>
    </location>
</feature>
<feature type="transmembrane region" description="Helical" evidence="6">
    <location>
        <begin position="87"/>
        <end position="108"/>
    </location>
</feature>
<evidence type="ECO:0000256" key="3">
    <source>
        <dbReference type="ARBA" id="ARBA00022692"/>
    </source>
</evidence>
<keyword evidence="4 6" id="KW-1133">Transmembrane helix</keyword>
<dbReference type="SUPFAM" id="SSF103473">
    <property type="entry name" value="MFS general substrate transporter"/>
    <property type="match status" value="1"/>
</dbReference>
<name>A0A485LBU0_9STRA</name>
<evidence type="ECO:0000313" key="9">
    <source>
        <dbReference type="EMBL" id="VFT95851.1"/>
    </source>
</evidence>
<protein>
    <submittedName>
        <fullName evidence="9">Aste57867_19128 protein</fullName>
    </submittedName>
</protein>
<sequence>MESNPLLMPRAAVGVKPQTAYLWLVFSAVGGMIYGYNVSIAPALPYIADSLNLSTSQQEIASASATLSDACTMLVGGFLADTLGRKTTAMAACIMSIVGAVGMLVAHSSFPAFVAWRLCTGVGNALSILVLPMYISESLDRMRRGRCIAFFQLGVLSGCVLPYIVMLAVEEWRVALGLGAVPALVVLGLFASNVFGESAPWIAWTNTRMTHDTVAHSPAATSWRITTELGLGILLAYSNNSIDPTLFYGPEIIAQTLGTFTRRSSNAIGLVLTALSVLSVGAAAVLLGNTYSRRTFYLVCHGIVVACFFVCAVFFVAFPSAMPLAVTLATLVAMATLVFFQTCGPGLLFVLIVSELFTDARVRATHMSICTFAMSAFSLAMNGTMLSLFDALGVGATFFVYGLSYAACLVVFYYYLPETSTRTVMKHVDEPADV</sequence>
<feature type="domain" description="Major facilitator superfamily (MFS) profile" evidence="7">
    <location>
        <begin position="23"/>
        <end position="420"/>
    </location>
</feature>
<dbReference type="InterPro" id="IPR036259">
    <property type="entry name" value="MFS_trans_sf"/>
</dbReference>
<organism evidence="9 10">
    <name type="scientific">Aphanomyces stellatus</name>
    <dbReference type="NCBI Taxonomy" id="120398"/>
    <lineage>
        <taxon>Eukaryota</taxon>
        <taxon>Sar</taxon>
        <taxon>Stramenopiles</taxon>
        <taxon>Oomycota</taxon>
        <taxon>Saprolegniomycetes</taxon>
        <taxon>Saprolegniales</taxon>
        <taxon>Verrucalvaceae</taxon>
        <taxon>Aphanomyces</taxon>
    </lineage>
</organism>
<dbReference type="PANTHER" id="PTHR48020">
    <property type="entry name" value="PROTON MYO-INOSITOL COTRANSPORTER"/>
    <property type="match status" value="1"/>
</dbReference>
<evidence type="ECO:0000256" key="6">
    <source>
        <dbReference type="SAM" id="Phobius"/>
    </source>
</evidence>
<reference evidence="8" key="2">
    <citation type="submission" date="2019-06" db="EMBL/GenBank/DDBJ databases">
        <title>Genomics analysis of Aphanomyces spp. identifies a new class of oomycete effector associated with host adaptation.</title>
        <authorList>
            <person name="Gaulin E."/>
        </authorList>
    </citation>
    <scope>NUCLEOTIDE SEQUENCE</scope>
    <source>
        <strain evidence="8">CBS 578.67</strain>
    </source>
</reference>
<feature type="transmembrane region" description="Helical" evidence="6">
    <location>
        <begin position="147"/>
        <end position="169"/>
    </location>
</feature>
<dbReference type="Proteomes" id="UP000332933">
    <property type="component" value="Unassembled WGS sequence"/>
</dbReference>
<evidence type="ECO:0000256" key="5">
    <source>
        <dbReference type="ARBA" id="ARBA00023136"/>
    </source>
</evidence>
<dbReference type="Pfam" id="PF00083">
    <property type="entry name" value="Sugar_tr"/>
    <property type="match status" value="2"/>
</dbReference>
<accession>A0A485LBU0</accession>
<dbReference type="EMBL" id="VJMH01006450">
    <property type="protein sequence ID" value="KAF0689422.1"/>
    <property type="molecule type" value="Genomic_DNA"/>
</dbReference>